<reference evidence="7" key="1">
    <citation type="submission" date="2016-12" db="EMBL/GenBank/DDBJ databases">
        <authorList>
            <person name="Meng X."/>
        </authorList>
    </citation>
    <scope>NUCLEOTIDE SEQUENCE [LARGE SCALE GENOMIC DNA]</scope>
    <source>
        <strain evidence="7">DSM 20732</strain>
    </source>
</reference>
<dbReference type="FunCoup" id="A0A1Q5PXQ7">
    <property type="interactions" value="332"/>
</dbReference>
<keyword evidence="2" id="KW-0808">Transferase</keyword>
<dbReference type="Proteomes" id="UP000185612">
    <property type="component" value="Unassembled WGS sequence"/>
</dbReference>
<dbReference type="GO" id="GO:0006633">
    <property type="term" value="P:fatty acid biosynthetic process"/>
    <property type="evidence" value="ECO:0007669"/>
    <property type="project" value="TreeGrafter"/>
</dbReference>
<evidence type="ECO:0000256" key="4">
    <source>
        <dbReference type="ARBA" id="ARBA00048462"/>
    </source>
</evidence>
<sequence>MIAVLCPGQGSQRPGMLAPWLEVDGARPFLNDLSQAAGINLLALGVDGSAADLKDTAVAQPLLVAAGLLAWRALAPLHPRVQLVAGHSVGEITAAAVAEAISPTDAVRIAATRGQAMAAAANQGPATGMSAVVGGDAREVHAAITQAGAFVANYNGAGQLVASGTKEALAQLAANPPARARVVPLEVHGAFHTRFMEPAAQALAAAVADIDFVGPRRTLLSNWDGYPLTKANAVRRNLVTQLTSPVDWTGCCDYVSEQGPELLIELCPAGVLTRIAKRAIPGVAAVALDTPAAVSEVEEKLA</sequence>
<dbReference type="InterPro" id="IPR016036">
    <property type="entry name" value="Malonyl_transacylase_ACP-bd"/>
</dbReference>
<organism evidence="6 7">
    <name type="scientific">Buchananella hordeovulneris</name>
    <dbReference type="NCBI Taxonomy" id="52770"/>
    <lineage>
        <taxon>Bacteria</taxon>
        <taxon>Bacillati</taxon>
        <taxon>Actinomycetota</taxon>
        <taxon>Actinomycetes</taxon>
        <taxon>Actinomycetales</taxon>
        <taxon>Actinomycetaceae</taxon>
        <taxon>Buchananella</taxon>
    </lineage>
</organism>
<keyword evidence="3" id="KW-0012">Acyltransferase</keyword>
<dbReference type="Gene3D" id="3.40.366.10">
    <property type="entry name" value="Malonyl-Coenzyme A Acyl Carrier Protein, domain 2"/>
    <property type="match status" value="1"/>
</dbReference>
<dbReference type="OrthoDB" id="3248271at2"/>
<dbReference type="Pfam" id="PF00698">
    <property type="entry name" value="Acyl_transf_1"/>
    <property type="match status" value="1"/>
</dbReference>
<dbReference type="InterPro" id="IPR016035">
    <property type="entry name" value="Acyl_Trfase/lysoPLipase"/>
</dbReference>
<comment type="catalytic activity">
    <reaction evidence="4">
        <text>holo-[ACP] + malonyl-CoA = malonyl-[ACP] + CoA</text>
        <dbReference type="Rhea" id="RHEA:41792"/>
        <dbReference type="Rhea" id="RHEA-COMP:9623"/>
        <dbReference type="Rhea" id="RHEA-COMP:9685"/>
        <dbReference type="ChEBI" id="CHEBI:57287"/>
        <dbReference type="ChEBI" id="CHEBI:57384"/>
        <dbReference type="ChEBI" id="CHEBI:64479"/>
        <dbReference type="ChEBI" id="CHEBI:78449"/>
        <dbReference type="EC" id="2.3.1.39"/>
    </reaction>
</comment>
<dbReference type="InterPro" id="IPR014043">
    <property type="entry name" value="Acyl_transferase_dom"/>
</dbReference>
<dbReference type="SUPFAM" id="SSF55048">
    <property type="entry name" value="Probable ACP-binding domain of malonyl-CoA ACP transacylase"/>
    <property type="match status" value="1"/>
</dbReference>
<evidence type="ECO:0000256" key="2">
    <source>
        <dbReference type="ARBA" id="ARBA00022679"/>
    </source>
</evidence>
<dbReference type="RefSeq" id="WP_073823706.1">
    <property type="nucleotide sequence ID" value="NZ_MQVS01000003.1"/>
</dbReference>
<name>A0A1Q5PXQ7_9ACTO</name>
<gene>
    <name evidence="6" type="ORF">BSZ40_04525</name>
</gene>
<dbReference type="EMBL" id="MQVS01000003">
    <property type="protein sequence ID" value="OKL52170.1"/>
    <property type="molecule type" value="Genomic_DNA"/>
</dbReference>
<dbReference type="STRING" id="52770.BSZ40_04525"/>
<evidence type="ECO:0000256" key="3">
    <source>
        <dbReference type="ARBA" id="ARBA00023315"/>
    </source>
</evidence>
<dbReference type="EC" id="2.3.1.39" evidence="1"/>
<dbReference type="InterPro" id="IPR050858">
    <property type="entry name" value="Mal-CoA-ACP_Trans/PKS_FabD"/>
</dbReference>
<dbReference type="InterPro" id="IPR001227">
    <property type="entry name" value="Ac_transferase_dom_sf"/>
</dbReference>
<protein>
    <recommendedName>
        <fullName evidence="1">[acyl-carrier-protein] S-malonyltransferase</fullName>
        <ecNumber evidence="1">2.3.1.39</ecNumber>
    </recommendedName>
</protein>
<evidence type="ECO:0000313" key="6">
    <source>
        <dbReference type="EMBL" id="OKL52170.1"/>
    </source>
</evidence>
<dbReference type="PANTHER" id="PTHR42681:SF1">
    <property type="entry name" value="MALONYL-COA-ACYL CARRIER PROTEIN TRANSACYLASE, MITOCHONDRIAL"/>
    <property type="match status" value="1"/>
</dbReference>
<dbReference type="Gene3D" id="3.30.70.250">
    <property type="entry name" value="Malonyl-CoA ACP transacylase, ACP-binding"/>
    <property type="match status" value="1"/>
</dbReference>
<evidence type="ECO:0000259" key="5">
    <source>
        <dbReference type="SMART" id="SM00827"/>
    </source>
</evidence>
<accession>A0A1Q5PXQ7</accession>
<evidence type="ECO:0000313" key="7">
    <source>
        <dbReference type="Proteomes" id="UP000185612"/>
    </source>
</evidence>
<proteinExistence type="predicted"/>
<dbReference type="PANTHER" id="PTHR42681">
    <property type="entry name" value="MALONYL-COA-ACYL CARRIER PROTEIN TRANSACYLASE, MITOCHONDRIAL"/>
    <property type="match status" value="1"/>
</dbReference>
<comment type="caution">
    <text evidence="6">The sequence shown here is derived from an EMBL/GenBank/DDBJ whole genome shotgun (WGS) entry which is preliminary data.</text>
</comment>
<dbReference type="GO" id="GO:0004314">
    <property type="term" value="F:[acyl-carrier-protein] S-malonyltransferase activity"/>
    <property type="evidence" value="ECO:0007669"/>
    <property type="project" value="UniProtKB-EC"/>
</dbReference>
<feature type="domain" description="Malonyl-CoA:ACP transacylase (MAT)" evidence="5">
    <location>
        <begin position="5"/>
        <end position="300"/>
    </location>
</feature>
<dbReference type="AlphaFoldDB" id="A0A1Q5PXQ7"/>
<dbReference type="InParanoid" id="A0A1Q5PXQ7"/>
<keyword evidence="7" id="KW-1185">Reference proteome</keyword>
<dbReference type="GO" id="GO:0005829">
    <property type="term" value="C:cytosol"/>
    <property type="evidence" value="ECO:0007669"/>
    <property type="project" value="TreeGrafter"/>
</dbReference>
<dbReference type="SMART" id="SM00827">
    <property type="entry name" value="PKS_AT"/>
    <property type="match status" value="1"/>
</dbReference>
<evidence type="ECO:0000256" key="1">
    <source>
        <dbReference type="ARBA" id="ARBA00013258"/>
    </source>
</evidence>
<dbReference type="SUPFAM" id="SSF52151">
    <property type="entry name" value="FabD/lysophospholipase-like"/>
    <property type="match status" value="1"/>
</dbReference>